<name>W6EW59_9REOV</name>
<sequence length="78" mass="8471">MEKSLSESVPKELKMQITATIQTSPPSSHRLNRSQIMALSTLRSRRTPAVRATPSARMASSFFNAGILASPSSQARPD</sequence>
<evidence type="ECO:0000313" key="2">
    <source>
        <dbReference type="Proteomes" id="UP000232618"/>
    </source>
</evidence>
<dbReference type="KEGG" id="vg:37618804"/>
<dbReference type="EMBL" id="KC588377">
    <property type="protein sequence ID" value="AHJ14802.1"/>
    <property type="molecule type" value="Genomic_RNA"/>
</dbReference>
<proteinExistence type="predicted"/>
<protein>
    <submittedName>
        <fullName evidence="1">VP2</fullName>
    </submittedName>
</protein>
<evidence type="ECO:0000313" key="1">
    <source>
        <dbReference type="EMBL" id="AHJ14802.1"/>
    </source>
</evidence>
<dbReference type="RefSeq" id="YP_009507748.1">
    <property type="nucleotide sequence ID" value="NC_038633.1"/>
</dbReference>
<dbReference type="Proteomes" id="UP000232618">
    <property type="component" value="Genome"/>
</dbReference>
<accession>W6EW59</accession>
<keyword evidence="2" id="KW-1185">Reference proteome</keyword>
<dbReference type="GeneID" id="37618804"/>
<organism evidence="1 2">
    <name type="scientific">Green River chinook virus</name>
    <dbReference type="NCBI Taxonomy" id="1382300"/>
    <lineage>
        <taxon>Viruses</taxon>
        <taxon>Riboviria</taxon>
        <taxon>Orthornavirae</taxon>
        <taxon>Duplornaviricota</taxon>
        <taxon>Resentoviricetes</taxon>
        <taxon>Reovirales</taxon>
        <taxon>Spinareoviridae</taxon>
        <taxon>Aquareovirus</taxon>
        <taxon>Aquareovirus oncorhynchi</taxon>
    </lineage>
</organism>
<reference evidence="1 2" key="1">
    <citation type="submission" date="2013-02" db="EMBL/GenBank/DDBJ databases">
        <authorList>
            <person name="Rao S."/>
            <person name="Carner G.R."/>
            <person name="Winton J.R."/>
        </authorList>
    </citation>
    <scope>NUCLEOTIDE SEQUENCE [LARGE SCALE GENOMIC DNA]</scope>
</reference>